<evidence type="ECO:0000313" key="3">
    <source>
        <dbReference type="Proteomes" id="UP000053317"/>
    </source>
</evidence>
<reference evidence="2 3" key="1">
    <citation type="submission" date="2015-05" db="EMBL/GenBank/DDBJ databases">
        <title>Distinctive expansion of gene families associated with plant cell wall degradation and secondary metabolism in the genomes of grapevine trunk pathogens.</title>
        <authorList>
            <person name="Lawrence D.P."/>
            <person name="Travadon R."/>
            <person name="Rolshausen P.E."/>
            <person name="Baumgartner K."/>
        </authorList>
    </citation>
    <scope>NUCLEOTIDE SEQUENCE [LARGE SCALE GENOMIC DNA]</scope>
    <source>
        <strain evidence="2">UCRPC4</strain>
    </source>
</reference>
<name>A0A0G2G077_PHACM</name>
<proteinExistence type="predicted"/>
<dbReference type="AlphaFoldDB" id="A0A0G2G077"/>
<feature type="compositionally biased region" description="Basic residues" evidence="1">
    <location>
        <begin position="163"/>
        <end position="173"/>
    </location>
</feature>
<feature type="region of interest" description="Disordered" evidence="1">
    <location>
        <begin position="304"/>
        <end position="394"/>
    </location>
</feature>
<dbReference type="Proteomes" id="UP000053317">
    <property type="component" value="Unassembled WGS sequence"/>
</dbReference>
<evidence type="ECO:0000256" key="1">
    <source>
        <dbReference type="SAM" id="MobiDB-lite"/>
    </source>
</evidence>
<dbReference type="OrthoDB" id="5389892at2759"/>
<protein>
    <submittedName>
        <fullName evidence="2">Putative pal1 cell morphology</fullName>
    </submittedName>
</protein>
<feature type="compositionally biased region" description="Basic residues" evidence="1">
    <location>
        <begin position="370"/>
        <end position="385"/>
    </location>
</feature>
<evidence type="ECO:0000313" key="2">
    <source>
        <dbReference type="EMBL" id="KKY17348.1"/>
    </source>
</evidence>
<dbReference type="EMBL" id="LCWF01000148">
    <property type="protein sequence ID" value="KKY17348.1"/>
    <property type="molecule type" value="Genomic_DNA"/>
</dbReference>
<comment type="caution">
    <text evidence="2">The sequence shown here is derived from an EMBL/GenBank/DDBJ whole genome shotgun (WGS) entry which is preliminary data.</text>
</comment>
<dbReference type="PANTHER" id="PTHR28307:SF1">
    <property type="entry name" value="PAL1 CELL MORPHOLOGY PROTEIN"/>
    <property type="match status" value="1"/>
</dbReference>
<gene>
    <name evidence="2" type="ORF">UCRPC4_g05671</name>
</gene>
<keyword evidence="3" id="KW-1185">Reference proteome</keyword>
<feature type="compositionally biased region" description="Basic and acidic residues" evidence="1">
    <location>
        <begin position="105"/>
        <end position="123"/>
    </location>
</feature>
<feature type="compositionally biased region" description="Basic and acidic residues" evidence="1">
    <location>
        <begin position="335"/>
        <end position="347"/>
    </location>
</feature>
<sequence length="394" mass="43673">MESAEDKHWAQRALIDPLNEPEPSAEDGPGTHFFPPSETASTVSRNPSVQSPSRTSSKLQKNNPFRKSSSASKNPFINKSEISRRVSDAGSRNTYPSPPPSASPRQDKFAHRNETFGEYDRSRLSPTTGDAPGRPRGSSLGERFPGDKSHRPLETLTKESKKAYRAPHLRKHHHIRPDTIDSLDVVGHPYHHEGPFDATYYARNTSFRNSPLEAVAASNEEALKATPREKIIDAVERHRPLDGVASYAPGEVDRNGHMYRYEQGENMMIDGNPEGGAYKRWPGVQYHPDDIKGKGEPSYTIEKKLKESRLSPHTADGGSSIEMTSRRRAKSSSGEGDRYDGPGRENVLKQMWEGNPEGRDGNVARANTTGKRHSGGGSIRRRFGSIRKSLGGEE</sequence>
<dbReference type="Pfam" id="PF08316">
    <property type="entry name" value="Pal1"/>
    <property type="match status" value="1"/>
</dbReference>
<dbReference type="PANTHER" id="PTHR28307">
    <property type="entry name" value="PROTEIN PAL1"/>
    <property type="match status" value="1"/>
</dbReference>
<dbReference type="InterPro" id="IPR013226">
    <property type="entry name" value="Pal1"/>
</dbReference>
<accession>A0A0G2G077</accession>
<reference evidence="2 3" key="2">
    <citation type="submission" date="2015-05" db="EMBL/GenBank/DDBJ databases">
        <authorList>
            <person name="Morales-Cruz A."/>
            <person name="Amrine K.C."/>
            <person name="Cantu D."/>
        </authorList>
    </citation>
    <scope>NUCLEOTIDE SEQUENCE [LARGE SCALE GENOMIC DNA]</scope>
    <source>
        <strain evidence="2">UCRPC4</strain>
    </source>
</reference>
<feature type="compositionally biased region" description="Polar residues" evidence="1">
    <location>
        <begin position="38"/>
        <end position="77"/>
    </location>
</feature>
<organism evidence="2 3">
    <name type="scientific">Phaeomoniella chlamydospora</name>
    <name type="common">Phaeoacremonium chlamydosporum</name>
    <dbReference type="NCBI Taxonomy" id="158046"/>
    <lineage>
        <taxon>Eukaryota</taxon>
        <taxon>Fungi</taxon>
        <taxon>Dikarya</taxon>
        <taxon>Ascomycota</taxon>
        <taxon>Pezizomycotina</taxon>
        <taxon>Eurotiomycetes</taxon>
        <taxon>Chaetothyriomycetidae</taxon>
        <taxon>Phaeomoniellales</taxon>
        <taxon>Phaeomoniellaceae</taxon>
        <taxon>Phaeomoniella</taxon>
    </lineage>
</organism>
<dbReference type="GO" id="GO:0005737">
    <property type="term" value="C:cytoplasm"/>
    <property type="evidence" value="ECO:0007669"/>
    <property type="project" value="TreeGrafter"/>
</dbReference>
<feature type="region of interest" description="Disordered" evidence="1">
    <location>
        <begin position="1"/>
        <end position="173"/>
    </location>
</feature>
<feature type="compositionally biased region" description="Basic and acidic residues" evidence="1">
    <location>
        <begin position="144"/>
        <end position="162"/>
    </location>
</feature>